<feature type="compositionally biased region" description="Basic and acidic residues" evidence="1">
    <location>
        <begin position="11"/>
        <end position="25"/>
    </location>
</feature>
<reference evidence="2" key="1">
    <citation type="submission" date="2020-11" db="EMBL/GenBank/DDBJ databases">
        <authorList>
            <person name="Tran Van P."/>
        </authorList>
    </citation>
    <scope>NUCLEOTIDE SEQUENCE</scope>
</reference>
<feature type="region of interest" description="Disordered" evidence="1">
    <location>
        <begin position="219"/>
        <end position="250"/>
    </location>
</feature>
<proteinExistence type="predicted"/>
<evidence type="ECO:0008006" key="3">
    <source>
        <dbReference type="Google" id="ProtNLM"/>
    </source>
</evidence>
<dbReference type="AlphaFoldDB" id="A0A7R9E3G2"/>
<feature type="compositionally biased region" description="Acidic residues" evidence="1">
    <location>
        <begin position="233"/>
        <end position="242"/>
    </location>
</feature>
<protein>
    <recommendedName>
        <fullName evidence="3">DDE-1 domain-containing protein</fullName>
    </recommendedName>
</protein>
<feature type="region of interest" description="Disordered" evidence="1">
    <location>
        <begin position="1"/>
        <end position="25"/>
    </location>
</feature>
<dbReference type="EMBL" id="OB792958">
    <property type="protein sequence ID" value="CAD7425458.1"/>
    <property type="molecule type" value="Genomic_DNA"/>
</dbReference>
<evidence type="ECO:0000256" key="1">
    <source>
        <dbReference type="SAM" id="MobiDB-lite"/>
    </source>
</evidence>
<name>A0A7R9E3G2_9NEOP</name>
<accession>A0A7R9E3G2</accession>
<gene>
    <name evidence="2" type="ORF">TMSB3V08_LOCUS2367</name>
</gene>
<evidence type="ECO:0000313" key="2">
    <source>
        <dbReference type="EMBL" id="CAD7425458.1"/>
    </source>
</evidence>
<sequence length="285" mass="31607">MKKLSTTNGRARGETGDGRQSMERTRSAPICHCTSVLCAMKTTLAPSGWWTMQSLSSDAIFLVVAPGNMTPPHHPLHPTSPHSKHRLFGNFAAAGSTLLPLARYLLDRSLDALVVDVFLKDAIYMVADAWGSLTDDNLKNAWKKLWPIPETLNQGRDEIISQTPSDANTPTDAEVVALFQTLPGFEHCDELDAREWFESDGNDPGYQNLNDNEIVHQVIEDNDNGSNVREKSDDDEEMDAEEAAGPSHSDAYEAFQTAMNWLERQPEGTVTQLVLLKRLRDMAAK</sequence>
<organism evidence="2">
    <name type="scientific">Timema monikensis</name>
    <dbReference type="NCBI Taxonomy" id="170555"/>
    <lineage>
        <taxon>Eukaryota</taxon>
        <taxon>Metazoa</taxon>
        <taxon>Ecdysozoa</taxon>
        <taxon>Arthropoda</taxon>
        <taxon>Hexapoda</taxon>
        <taxon>Insecta</taxon>
        <taxon>Pterygota</taxon>
        <taxon>Neoptera</taxon>
        <taxon>Polyneoptera</taxon>
        <taxon>Phasmatodea</taxon>
        <taxon>Timematodea</taxon>
        <taxon>Timematoidea</taxon>
        <taxon>Timematidae</taxon>
        <taxon>Timema</taxon>
    </lineage>
</organism>